<name>A0A0A1T671_9HYPO</name>
<reference evidence="5 6" key="1">
    <citation type="journal article" date="2015" name="Genome Announc.">
        <title>Draft Genome Sequence and Gene Annotation of the Entomopathogenic Fungus Verticillium hemipterigenum.</title>
        <authorList>
            <person name="Horn F."/>
            <person name="Habel A."/>
            <person name="Scharf D.H."/>
            <person name="Dworschak J."/>
            <person name="Brakhage A.A."/>
            <person name="Guthke R."/>
            <person name="Hertweck C."/>
            <person name="Linde J."/>
        </authorList>
    </citation>
    <scope>NUCLEOTIDE SEQUENCE [LARGE SCALE GENOMIC DNA]</scope>
</reference>
<feature type="domain" description="Gamma-glutamylcyclotransferase AIG2-like" evidence="4">
    <location>
        <begin position="8"/>
        <end position="133"/>
    </location>
</feature>
<comment type="similarity">
    <text evidence="1">Belongs to the gamma-glutamylcyclotransferase family.</text>
</comment>
<keyword evidence="6" id="KW-1185">Reference proteome</keyword>
<sequence>MSGEHTAFFYGTLMAPEVFYTVCYGVTNPPQAIKDLHTFTPATLYEHCRHRVKYADYPAVVAEAGKSVLGIYATGLTDANMQKLDEFEGSEYERLPAQVTLASDDNSTSAAAEVRDTSVYIFLNHKDLEKREWDYQEFREQRLKLWTRNELTFNDRENVAVSA</sequence>
<evidence type="ECO:0000256" key="2">
    <source>
        <dbReference type="ARBA" id="ARBA00022679"/>
    </source>
</evidence>
<dbReference type="Gene3D" id="3.10.490.10">
    <property type="entry name" value="Gamma-glutamyl cyclotransferase-like"/>
    <property type="match status" value="1"/>
</dbReference>
<accession>A0A0A1T671</accession>
<dbReference type="GO" id="GO:0016740">
    <property type="term" value="F:transferase activity"/>
    <property type="evidence" value="ECO:0007669"/>
    <property type="project" value="UniProtKB-KW"/>
</dbReference>
<keyword evidence="2" id="KW-0808">Transferase</keyword>
<dbReference type="InterPro" id="IPR036568">
    <property type="entry name" value="GGCT-like_sf"/>
</dbReference>
<dbReference type="Proteomes" id="UP000039046">
    <property type="component" value="Unassembled WGS sequence"/>
</dbReference>
<proteinExistence type="inferred from homology"/>
<organism evidence="5 6">
    <name type="scientific">[Torrubiella] hemipterigena</name>
    <dbReference type="NCBI Taxonomy" id="1531966"/>
    <lineage>
        <taxon>Eukaryota</taxon>
        <taxon>Fungi</taxon>
        <taxon>Dikarya</taxon>
        <taxon>Ascomycota</taxon>
        <taxon>Pezizomycotina</taxon>
        <taxon>Sordariomycetes</taxon>
        <taxon>Hypocreomycetidae</taxon>
        <taxon>Hypocreales</taxon>
        <taxon>Clavicipitaceae</taxon>
        <taxon>Clavicipitaceae incertae sedis</taxon>
        <taxon>'Torrubiella' clade</taxon>
    </lineage>
</organism>
<evidence type="ECO:0000256" key="3">
    <source>
        <dbReference type="ARBA" id="ARBA00030602"/>
    </source>
</evidence>
<dbReference type="InterPro" id="IPR009288">
    <property type="entry name" value="AIG2-like_dom"/>
</dbReference>
<dbReference type="SUPFAM" id="SSF110857">
    <property type="entry name" value="Gamma-glutamyl cyclotransferase-like"/>
    <property type="match status" value="1"/>
</dbReference>
<dbReference type="PANTHER" id="PTHR31544:SF2">
    <property type="entry name" value="AIG2-LIKE PROTEIN D"/>
    <property type="match status" value="1"/>
</dbReference>
<dbReference type="InterPro" id="IPR045038">
    <property type="entry name" value="AIG2-like"/>
</dbReference>
<dbReference type="PANTHER" id="PTHR31544">
    <property type="entry name" value="AIG2-LIKE PROTEIN D"/>
    <property type="match status" value="1"/>
</dbReference>
<dbReference type="AlphaFoldDB" id="A0A0A1T671"/>
<dbReference type="EMBL" id="CDHN01000001">
    <property type="protein sequence ID" value="CEJ80844.1"/>
    <property type="molecule type" value="Genomic_DNA"/>
</dbReference>
<evidence type="ECO:0000313" key="5">
    <source>
        <dbReference type="EMBL" id="CEJ80844.1"/>
    </source>
</evidence>
<evidence type="ECO:0000313" key="6">
    <source>
        <dbReference type="Proteomes" id="UP000039046"/>
    </source>
</evidence>
<evidence type="ECO:0000256" key="1">
    <source>
        <dbReference type="ARBA" id="ARBA00008861"/>
    </source>
</evidence>
<protein>
    <recommendedName>
        <fullName evidence="3">Putative gamma-glutamylcyclotransferase</fullName>
    </recommendedName>
</protein>
<dbReference type="OrthoDB" id="1044435at2759"/>
<evidence type="ECO:0000259" key="4">
    <source>
        <dbReference type="Pfam" id="PF06094"/>
    </source>
</evidence>
<dbReference type="CDD" id="cd06661">
    <property type="entry name" value="GGCT_like"/>
    <property type="match status" value="1"/>
</dbReference>
<dbReference type="InterPro" id="IPR013024">
    <property type="entry name" value="GGCT-like"/>
</dbReference>
<dbReference type="HOGENOM" id="CLU_093936_1_2_1"/>
<dbReference type="Pfam" id="PF06094">
    <property type="entry name" value="GGACT"/>
    <property type="match status" value="1"/>
</dbReference>
<gene>
    <name evidence="5" type="ORF">VHEMI01004</name>
</gene>